<dbReference type="Proteomes" id="UP000536624">
    <property type="component" value="Unassembled WGS sequence"/>
</dbReference>
<accession>A0A7X5X7E3</accession>
<sequence length="103" mass="11396">MASSPTVGRTVLYRLSEQDSRDINRRRRDFEHRTPVLDGTGFVGRVGNSAAEGQVCAATVVRVWNESTDAVNLQVHLDGNDILWATSRSQGDDPGQWAWPEVS</sequence>
<reference evidence="1 2" key="1">
    <citation type="submission" date="2020-02" db="EMBL/GenBank/DDBJ databases">
        <title>Streptomyces malaysiensis DSM14702 (JHCC583434, PFL_A843) Genome sequencing and assembly.</title>
        <authorList>
            <person name="Samborskyy M."/>
        </authorList>
    </citation>
    <scope>NUCLEOTIDE SEQUENCE [LARGE SCALE GENOMIC DNA]</scope>
    <source>
        <strain evidence="1 2">DSM 14702</strain>
    </source>
</reference>
<name>A0A7X5X7E3_STRMQ</name>
<organism evidence="1 2">
    <name type="scientific">Streptomyces malaysiensis</name>
    <dbReference type="NCBI Taxonomy" id="92644"/>
    <lineage>
        <taxon>Bacteria</taxon>
        <taxon>Bacillati</taxon>
        <taxon>Actinomycetota</taxon>
        <taxon>Actinomycetes</taxon>
        <taxon>Kitasatosporales</taxon>
        <taxon>Streptomycetaceae</taxon>
        <taxon>Streptomyces</taxon>
        <taxon>Streptomyces violaceusniger group</taxon>
    </lineage>
</organism>
<dbReference type="RefSeq" id="WP_167503127.1">
    <property type="nucleotide sequence ID" value="NZ_JAALLH010000001.1"/>
</dbReference>
<comment type="caution">
    <text evidence="1">The sequence shown here is derived from an EMBL/GenBank/DDBJ whole genome shotgun (WGS) entry which is preliminary data.</text>
</comment>
<dbReference type="AlphaFoldDB" id="A0A7X5X7E3"/>
<evidence type="ECO:0000313" key="2">
    <source>
        <dbReference type="Proteomes" id="UP000536624"/>
    </source>
</evidence>
<proteinExistence type="predicted"/>
<gene>
    <name evidence="1" type="ORF">SMALB_6087</name>
</gene>
<protein>
    <submittedName>
        <fullName evidence="1">Uncharacterized protein</fullName>
    </submittedName>
</protein>
<evidence type="ECO:0000313" key="1">
    <source>
        <dbReference type="EMBL" id="NIY68009.1"/>
    </source>
</evidence>
<dbReference type="EMBL" id="JAALLH010000001">
    <property type="protein sequence ID" value="NIY68009.1"/>
    <property type="molecule type" value="Genomic_DNA"/>
</dbReference>